<dbReference type="Gene3D" id="3.40.50.1000">
    <property type="entry name" value="HAD superfamily/HAD-like"/>
    <property type="match status" value="1"/>
</dbReference>
<protein>
    <submittedName>
        <fullName evidence="1">Uncharacterized protein</fullName>
    </submittedName>
</protein>
<comment type="caution">
    <text evidence="1">The sequence shown here is derived from an EMBL/GenBank/DDBJ whole genome shotgun (WGS) entry which is preliminary data.</text>
</comment>
<evidence type="ECO:0000313" key="2">
    <source>
        <dbReference type="Proteomes" id="UP000094056"/>
    </source>
</evidence>
<proteinExistence type="predicted"/>
<sequence>MYGIENKKAIYFGDATNDYEAAKDNKIDFVGVVNEKSKELRGLFEVMTIKDFGFSNSLNITH</sequence>
<accession>A0A1E3XDU4</accession>
<dbReference type="Proteomes" id="UP000094056">
    <property type="component" value="Unassembled WGS sequence"/>
</dbReference>
<dbReference type="AlphaFoldDB" id="A0A1E3XDU4"/>
<dbReference type="EMBL" id="MAYW01000020">
    <property type="protein sequence ID" value="ODS33769.1"/>
    <property type="molecule type" value="Genomic_DNA"/>
</dbReference>
<name>A0A1E3XDU4_9BACT</name>
<gene>
    <name evidence="1" type="ORF">SCARUB_01126</name>
</gene>
<dbReference type="InterPro" id="IPR023214">
    <property type="entry name" value="HAD_sf"/>
</dbReference>
<reference evidence="1 2" key="1">
    <citation type="submission" date="2016-07" db="EMBL/GenBank/DDBJ databases">
        <title>Draft genome of Scalindua rubra, obtained from a brine-seawater interface in the Red Sea, sheds light on salt adaptation in anammox bacteria.</title>
        <authorList>
            <person name="Speth D.R."/>
            <person name="Lagkouvardos I."/>
            <person name="Wang Y."/>
            <person name="Qian P.-Y."/>
            <person name="Dutilh B.E."/>
            <person name="Jetten M.S."/>
        </authorList>
    </citation>
    <scope>NUCLEOTIDE SEQUENCE [LARGE SCALE GENOMIC DNA]</scope>
    <source>
        <strain evidence="1">BSI-1</strain>
    </source>
</reference>
<organism evidence="1 2">
    <name type="scientific">Candidatus Scalindua rubra</name>
    <dbReference type="NCBI Taxonomy" id="1872076"/>
    <lineage>
        <taxon>Bacteria</taxon>
        <taxon>Pseudomonadati</taxon>
        <taxon>Planctomycetota</taxon>
        <taxon>Candidatus Brocadiia</taxon>
        <taxon>Candidatus Brocadiales</taxon>
        <taxon>Candidatus Scalinduaceae</taxon>
        <taxon>Candidatus Scalindua</taxon>
    </lineage>
</organism>
<dbReference type="SUPFAM" id="SSF56784">
    <property type="entry name" value="HAD-like"/>
    <property type="match status" value="1"/>
</dbReference>
<evidence type="ECO:0000313" key="1">
    <source>
        <dbReference type="EMBL" id="ODS33769.1"/>
    </source>
</evidence>
<dbReference type="InterPro" id="IPR036412">
    <property type="entry name" value="HAD-like_sf"/>
</dbReference>